<protein>
    <submittedName>
        <fullName evidence="2">Uncharacterized protein</fullName>
    </submittedName>
</protein>
<reference evidence="2" key="1">
    <citation type="journal article" date="2012" name="Nature">
        <title>The oyster genome reveals stress adaptation and complexity of shell formation.</title>
        <authorList>
            <person name="Zhang G."/>
            <person name="Fang X."/>
            <person name="Guo X."/>
            <person name="Li L."/>
            <person name="Luo R."/>
            <person name="Xu F."/>
            <person name="Yang P."/>
            <person name="Zhang L."/>
            <person name="Wang X."/>
            <person name="Qi H."/>
            <person name="Xiong Z."/>
            <person name="Que H."/>
            <person name="Xie Y."/>
            <person name="Holland P.W."/>
            <person name="Paps J."/>
            <person name="Zhu Y."/>
            <person name="Wu F."/>
            <person name="Chen Y."/>
            <person name="Wang J."/>
            <person name="Peng C."/>
            <person name="Meng J."/>
            <person name="Yang L."/>
            <person name="Liu J."/>
            <person name="Wen B."/>
            <person name="Zhang N."/>
            <person name="Huang Z."/>
            <person name="Zhu Q."/>
            <person name="Feng Y."/>
            <person name="Mount A."/>
            <person name="Hedgecock D."/>
            <person name="Xu Z."/>
            <person name="Liu Y."/>
            <person name="Domazet-Loso T."/>
            <person name="Du Y."/>
            <person name="Sun X."/>
            <person name="Zhang S."/>
            <person name="Liu B."/>
            <person name="Cheng P."/>
            <person name="Jiang X."/>
            <person name="Li J."/>
            <person name="Fan D."/>
            <person name="Wang W."/>
            <person name="Fu W."/>
            <person name="Wang T."/>
            <person name="Wang B."/>
            <person name="Zhang J."/>
            <person name="Peng Z."/>
            <person name="Li Y."/>
            <person name="Li N."/>
            <person name="Wang J."/>
            <person name="Chen M."/>
            <person name="He Y."/>
            <person name="Tan F."/>
            <person name="Song X."/>
            <person name="Zheng Q."/>
            <person name="Huang R."/>
            <person name="Yang H."/>
            <person name="Du X."/>
            <person name="Chen L."/>
            <person name="Yang M."/>
            <person name="Gaffney P.M."/>
            <person name="Wang S."/>
            <person name="Luo L."/>
            <person name="She Z."/>
            <person name="Ming Y."/>
            <person name="Huang W."/>
            <person name="Zhang S."/>
            <person name="Huang B."/>
            <person name="Zhang Y."/>
            <person name="Qu T."/>
            <person name="Ni P."/>
            <person name="Miao G."/>
            <person name="Wang J."/>
            <person name="Wang Q."/>
            <person name="Steinberg C.E."/>
            <person name="Wang H."/>
            <person name="Li N."/>
            <person name="Qian L."/>
            <person name="Zhang G."/>
            <person name="Li Y."/>
            <person name="Yang H."/>
            <person name="Liu X."/>
            <person name="Wang J."/>
            <person name="Yin Y."/>
            <person name="Wang J."/>
        </authorList>
    </citation>
    <scope>NUCLEOTIDE SEQUENCE [LARGE SCALE GENOMIC DNA]</scope>
    <source>
        <strain evidence="2">05x7-T-G4-1.051#20</strain>
    </source>
</reference>
<accession>K1PI34</accession>
<dbReference type="InterPro" id="IPR009057">
    <property type="entry name" value="Homeodomain-like_sf"/>
</dbReference>
<feature type="compositionally biased region" description="Polar residues" evidence="1">
    <location>
        <begin position="1"/>
        <end position="10"/>
    </location>
</feature>
<organism evidence="2">
    <name type="scientific">Magallana gigas</name>
    <name type="common">Pacific oyster</name>
    <name type="synonym">Crassostrea gigas</name>
    <dbReference type="NCBI Taxonomy" id="29159"/>
    <lineage>
        <taxon>Eukaryota</taxon>
        <taxon>Metazoa</taxon>
        <taxon>Spiralia</taxon>
        <taxon>Lophotrochozoa</taxon>
        <taxon>Mollusca</taxon>
        <taxon>Bivalvia</taxon>
        <taxon>Autobranchia</taxon>
        <taxon>Pteriomorphia</taxon>
        <taxon>Ostreida</taxon>
        <taxon>Ostreoidea</taxon>
        <taxon>Ostreidae</taxon>
        <taxon>Magallana</taxon>
    </lineage>
</organism>
<dbReference type="SUPFAM" id="SSF46689">
    <property type="entry name" value="Homeodomain-like"/>
    <property type="match status" value="1"/>
</dbReference>
<dbReference type="Gene3D" id="1.10.10.60">
    <property type="entry name" value="Homeodomain-like"/>
    <property type="match status" value="1"/>
</dbReference>
<evidence type="ECO:0000256" key="1">
    <source>
        <dbReference type="SAM" id="MobiDB-lite"/>
    </source>
</evidence>
<proteinExistence type="predicted"/>
<name>K1PI34_MAGGI</name>
<feature type="region of interest" description="Disordered" evidence="1">
    <location>
        <begin position="1"/>
        <end position="21"/>
    </location>
</feature>
<dbReference type="EMBL" id="JH815909">
    <property type="protein sequence ID" value="EKC18534.1"/>
    <property type="molecule type" value="Genomic_DNA"/>
</dbReference>
<dbReference type="AlphaFoldDB" id="K1PI34"/>
<sequence length="156" mass="17159">MDDSASNTLRSLLGKMEPPPMSSAEAYPTFLYKISPVLSVQQSPSMVQSSPSSKQTITSIMSSNMSSNITSASNSLALEEMGLRRTRTVIPNSVKVQIAKVANQIPRMTQGEIAQMFGIDRTTVSKILKRRREYLGPDSESPPRAKYNCCKFPPLN</sequence>
<gene>
    <name evidence="2" type="ORF">CGI_10011980</name>
</gene>
<dbReference type="InParanoid" id="K1PI34"/>
<dbReference type="HOGENOM" id="CLU_1688453_0_0_1"/>
<evidence type="ECO:0000313" key="2">
    <source>
        <dbReference type="EMBL" id="EKC18534.1"/>
    </source>
</evidence>